<evidence type="ECO:0000256" key="1">
    <source>
        <dbReference type="SAM" id="Phobius"/>
    </source>
</evidence>
<name>W0DK41_9GAMM</name>
<dbReference type="GO" id="GO:0017004">
    <property type="term" value="P:cytochrome complex assembly"/>
    <property type="evidence" value="ECO:0007669"/>
    <property type="project" value="InterPro"/>
</dbReference>
<keyword evidence="1" id="KW-0472">Membrane</keyword>
<keyword evidence="1" id="KW-0812">Transmembrane</keyword>
<proteinExistence type="predicted"/>
<dbReference type="InterPro" id="IPR002541">
    <property type="entry name" value="Cyt_c_assembly"/>
</dbReference>
<feature type="domain" description="Cytochrome c assembly protein" evidence="2">
    <location>
        <begin position="43"/>
        <end position="262"/>
    </location>
</feature>
<dbReference type="OrthoDB" id="9780793at2"/>
<feature type="transmembrane region" description="Helical" evidence="1">
    <location>
        <begin position="175"/>
        <end position="198"/>
    </location>
</feature>
<sequence length="266" mass="28827">MSVAIGLLAILVYLITTGSLVAAARHEPPAPARPRLALGIWAVALLVHLGALSQLIWTDAGLNLCLGNALSASLWLVAALLWVASLRHPLAIMGVIVLPLTALALLGALTCSGGTRVAATPFVEIHIMLAALGWAFLALSTVQAAVMTAQHHALHEHHTGGFVRYLPPLYSMELWLFRMIFVGWVFLSLSLASGLIFLEDLFAQHLVHKSVLSILAWIMFSVLLFGRWRFGWRGSRALAWTTGGFVSLVLAYFGSKLVLEVILQRV</sequence>
<dbReference type="STRING" id="713585.THITH_02665"/>
<protein>
    <submittedName>
        <fullName evidence="3">Cytochrome C biogenesis protein</fullName>
    </submittedName>
</protein>
<evidence type="ECO:0000313" key="3">
    <source>
        <dbReference type="EMBL" id="AHE97358.1"/>
    </source>
</evidence>
<evidence type="ECO:0000313" key="4">
    <source>
        <dbReference type="Proteomes" id="UP000005289"/>
    </source>
</evidence>
<dbReference type="HOGENOM" id="CLU_049710_1_0_6"/>
<dbReference type="GO" id="GO:0020037">
    <property type="term" value="F:heme binding"/>
    <property type="evidence" value="ECO:0007669"/>
    <property type="project" value="InterPro"/>
</dbReference>
<accession>W0DK41</accession>
<keyword evidence="4" id="KW-1185">Reference proteome</keyword>
<dbReference type="EMBL" id="CP007029">
    <property type="protein sequence ID" value="AHE97358.1"/>
    <property type="molecule type" value="Genomic_DNA"/>
</dbReference>
<gene>
    <name evidence="3" type="ORF">THITH_02665</name>
</gene>
<feature type="transmembrane region" description="Helical" evidence="1">
    <location>
        <begin position="39"/>
        <end position="57"/>
    </location>
</feature>
<dbReference type="RefSeq" id="WP_006746064.1">
    <property type="nucleotide sequence ID" value="NZ_CP007029.1"/>
</dbReference>
<evidence type="ECO:0000259" key="2">
    <source>
        <dbReference type="Pfam" id="PF01578"/>
    </source>
</evidence>
<dbReference type="Pfam" id="PF01578">
    <property type="entry name" value="Cytochrom_C_asm"/>
    <property type="match status" value="1"/>
</dbReference>
<feature type="transmembrane region" description="Helical" evidence="1">
    <location>
        <begin position="210"/>
        <end position="231"/>
    </location>
</feature>
<dbReference type="PANTHER" id="PTHR38034">
    <property type="entry name" value="INNER MEMBRANE PROTEIN YPJD"/>
    <property type="match status" value="1"/>
</dbReference>
<keyword evidence="1" id="KW-1133">Transmembrane helix</keyword>
<dbReference type="Proteomes" id="UP000005289">
    <property type="component" value="Chromosome"/>
</dbReference>
<feature type="transmembrane region" description="Helical" evidence="1">
    <location>
        <begin position="64"/>
        <end position="84"/>
    </location>
</feature>
<reference evidence="3 4" key="1">
    <citation type="submission" date="2013-12" db="EMBL/GenBank/DDBJ databases">
        <authorList>
            <consortium name="DOE Joint Genome Institute"/>
            <person name="Muyzer G."/>
            <person name="Huntemann M."/>
            <person name="Han J."/>
            <person name="Chen A."/>
            <person name="Kyrpides N."/>
            <person name="Mavromatis K."/>
            <person name="Markowitz V."/>
            <person name="Palaniappan K."/>
            <person name="Ivanova N."/>
            <person name="Schaumberg A."/>
            <person name="Pati A."/>
            <person name="Liolios K."/>
            <person name="Nordberg H.P."/>
            <person name="Cantor M.N."/>
            <person name="Hua S.X."/>
            <person name="Woyke T."/>
        </authorList>
    </citation>
    <scope>NUCLEOTIDE SEQUENCE [LARGE SCALE GENOMIC DNA]</scope>
    <source>
        <strain evidence="3 4">ARh 1</strain>
    </source>
</reference>
<feature type="transmembrane region" description="Helical" evidence="1">
    <location>
        <begin position="123"/>
        <end position="146"/>
    </location>
</feature>
<organism evidence="3 4">
    <name type="scientific">Thioalkalivibrio paradoxus ARh 1</name>
    <dbReference type="NCBI Taxonomy" id="713585"/>
    <lineage>
        <taxon>Bacteria</taxon>
        <taxon>Pseudomonadati</taxon>
        <taxon>Pseudomonadota</taxon>
        <taxon>Gammaproteobacteria</taxon>
        <taxon>Chromatiales</taxon>
        <taxon>Ectothiorhodospiraceae</taxon>
        <taxon>Thioalkalivibrio</taxon>
    </lineage>
</organism>
<dbReference type="InterPro" id="IPR052372">
    <property type="entry name" value="YpjD/HemX"/>
</dbReference>
<dbReference type="PANTHER" id="PTHR38034:SF1">
    <property type="entry name" value="INNER MEMBRANE PROTEIN YPJD"/>
    <property type="match status" value="1"/>
</dbReference>
<dbReference type="KEGG" id="tti:THITH_02665"/>
<feature type="transmembrane region" description="Helical" evidence="1">
    <location>
        <begin position="90"/>
        <end position="111"/>
    </location>
</feature>
<feature type="transmembrane region" description="Helical" evidence="1">
    <location>
        <begin position="237"/>
        <end position="259"/>
    </location>
</feature>
<dbReference type="AlphaFoldDB" id="W0DK41"/>